<sequence length="102" mass="10996">MRGFLRFRPRGTPWPVAPAGRCNAAERVAGSLADAPIPAGNHGTPRGMRVEHLAKVDGDIRTLADGRAVDRNAQGDLKIAVMTYVGDQPVLRAEISIYFSRA</sequence>
<comment type="caution">
    <text evidence="1">The sequence shown here is derived from an EMBL/GenBank/DDBJ whole genome shotgun (WGS) entry which is preliminary data.</text>
</comment>
<dbReference type="Proteomes" id="UP001196601">
    <property type="component" value="Unassembled WGS sequence"/>
</dbReference>
<organism evidence="1 2">
    <name type="scientific">Pseudomonas lalucatii</name>
    <dbReference type="NCBI Taxonomy" id="1424203"/>
    <lineage>
        <taxon>Bacteria</taxon>
        <taxon>Pseudomonadati</taxon>
        <taxon>Pseudomonadota</taxon>
        <taxon>Gammaproteobacteria</taxon>
        <taxon>Pseudomonadales</taxon>
        <taxon>Pseudomonadaceae</taxon>
        <taxon>Pseudomonas</taxon>
    </lineage>
</organism>
<evidence type="ECO:0000313" key="2">
    <source>
        <dbReference type="Proteomes" id="UP001196601"/>
    </source>
</evidence>
<accession>A0ABS5PV60</accession>
<dbReference type="Pfam" id="PF14539">
    <property type="entry name" value="DUF4442"/>
    <property type="match status" value="1"/>
</dbReference>
<gene>
    <name evidence="1" type="ORF">I0D00_00610</name>
</gene>
<reference evidence="1 2" key="1">
    <citation type="journal article" date="2021" name="Syst. Appl. Microbiol.">
        <title>Pseudomonas lalucatii sp. nov. isolated from Vallgornera, a karstic cave in Mallorca, Western Mediterranean.</title>
        <authorList>
            <person name="Busquets A."/>
            <person name="Mulet M."/>
            <person name="Gomila M."/>
            <person name="Garcia-Valdes E."/>
        </authorList>
    </citation>
    <scope>NUCLEOTIDE SEQUENCE [LARGE SCALE GENOMIC DNA]</scope>
    <source>
        <strain evidence="1 2">R1b54</strain>
    </source>
</reference>
<dbReference type="RefSeq" id="WP_213637830.1">
    <property type="nucleotide sequence ID" value="NZ_JADPMV010000001.1"/>
</dbReference>
<name>A0ABS5PV60_9PSED</name>
<evidence type="ECO:0000313" key="1">
    <source>
        <dbReference type="EMBL" id="MBS7660452.1"/>
    </source>
</evidence>
<dbReference type="InterPro" id="IPR027961">
    <property type="entry name" value="DUF4442"/>
</dbReference>
<dbReference type="EMBL" id="JADPMV010000001">
    <property type="protein sequence ID" value="MBS7660452.1"/>
    <property type="molecule type" value="Genomic_DNA"/>
</dbReference>
<protein>
    <submittedName>
        <fullName evidence="1">DUF4442 domain-containing protein</fullName>
    </submittedName>
</protein>
<dbReference type="Gene3D" id="3.10.129.10">
    <property type="entry name" value="Hotdog Thioesterase"/>
    <property type="match status" value="1"/>
</dbReference>
<proteinExistence type="predicted"/>
<keyword evidence="2" id="KW-1185">Reference proteome</keyword>